<dbReference type="InterPro" id="IPR036241">
    <property type="entry name" value="NSFL1C_SEP_dom_sf"/>
</dbReference>
<dbReference type="OMA" id="GHAGMAY"/>
<dbReference type="Gene3D" id="3.30.420.210">
    <property type="entry name" value="SEP domain"/>
    <property type="match status" value="1"/>
</dbReference>
<dbReference type="Proteomes" id="UP000006906">
    <property type="component" value="Chromosome 6"/>
</dbReference>
<feature type="domain" description="UBX" evidence="3">
    <location>
        <begin position="601"/>
        <end position="681"/>
    </location>
</feature>
<dbReference type="Pfam" id="PF08059">
    <property type="entry name" value="SEP"/>
    <property type="match status" value="1"/>
</dbReference>
<evidence type="ECO:0000313" key="5">
    <source>
        <dbReference type="EMBL" id="PNW82782.1"/>
    </source>
</evidence>
<name>A0A2K3DQG3_CHLRE</name>
<feature type="region of interest" description="Disordered" evidence="2">
    <location>
        <begin position="326"/>
        <end position="373"/>
    </location>
</feature>
<feature type="region of interest" description="Disordered" evidence="2">
    <location>
        <begin position="468"/>
        <end position="505"/>
    </location>
</feature>
<dbReference type="Pfam" id="PF00789">
    <property type="entry name" value="UBX"/>
    <property type="match status" value="1"/>
</dbReference>
<gene>
    <name evidence="5" type="ORF">CHLRE_06g293900v5</name>
</gene>
<dbReference type="Gramene" id="PNW82782">
    <property type="protein sequence ID" value="PNW82782"/>
    <property type="gene ID" value="CHLRE_06g293900v5"/>
</dbReference>
<evidence type="ECO:0000256" key="2">
    <source>
        <dbReference type="SAM" id="MobiDB-lite"/>
    </source>
</evidence>
<feature type="compositionally biased region" description="Low complexity" evidence="2">
    <location>
        <begin position="342"/>
        <end position="352"/>
    </location>
</feature>
<keyword evidence="6" id="KW-1185">Reference proteome</keyword>
<dbReference type="PROSITE" id="PS51399">
    <property type="entry name" value="SEP"/>
    <property type="match status" value="1"/>
</dbReference>
<evidence type="ECO:0000259" key="3">
    <source>
        <dbReference type="PROSITE" id="PS50033"/>
    </source>
</evidence>
<dbReference type="InParanoid" id="A0A2K3DQG3"/>
<dbReference type="CDD" id="cd17077">
    <property type="entry name" value="UBX_UBXN11"/>
    <property type="match status" value="1"/>
</dbReference>
<dbReference type="ExpressionAtlas" id="A0A2K3DQG3">
    <property type="expression patterns" value="baseline"/>
</dbReference>
<feature type="coiled-coil region" evidence="1">
    <location>
        <begin position="77"/>
        <end position="118"/>
    </location>
</feature>
<accession>A0A2K3DQG3</accession>
<feature type="region of interest" description="Disordered" evidence="2">
    <location>
        <begin position="1"/>
        <end position="73"/>
    </location>
</feature>
<dbReference type="InterPro" id="IPR001012">
    <property type="entry name" value="UBX_dom"/>
</dbReference>
<sequence>MAEQLYRKSRIQGAVPSSNVDDLVSKNVLAQLRRDPPPRPLPAVHDPGKAGGRPAGGGGGGSGGGGRGDPVEASDLISSMAKRLAALEREMKERQVALQAVQADNAALKGKLKVAEEEIAKRALAALEPPRDDSPAVMHLRSENARLRAQLKYAWKQVAEMKGFLNDYGMVWVGEPEAEAELAAHGYGPTGAATGGAGAGPSSGGGHLQPLSAEPSDAGAPRRRSHSGASAGPLSAGAGGPTPVGPGVGRMLGGGSRSHGPGQAGGLSSAAAAALSRAGGGHAAGEEAAAAGPSSASAAAVPAAPAAALAKRSSSFTGNWAATAHAGHAGQPAPLAGPGPGPTSSASSNSPKGAPPAGGGGAGPGPSRPPLPVSLSALQGKVDELNDLAGDGCGQIVKDGAGQHVLATRDPVNLVIYRDGLQIHVLPAKPFNDPASANVIRDIMDGYFPYVLKRDFPDGVPLRVVDRTHDSIDSSPSRRPGPSGGAAGAGGGAAPRAGAGGNVRTWDDIDVAGGAAGGPTPESRDKFLSRLPQAVIKNGKVIEIRSDISKMMGGPGSGSGHEAGKGDVALVSTPVDALLSTMQRNHVGPSLPPPSRDGLPPATEVTTLQVKSMDGKQTFILKFRYDDTIGALRTALNAHHTKSGHAGMAYEIRSAFPARAYADEAETLRAAGLIPNGTLFLRPV</sequence>
<feature type="compositionally biased region" description="Low complexity" evidence="2">
    <location>
        <begin position="227"/>
        <end position="236"/>
    </location>
</feature>
<dbReference type="SUPFAM" id="SSF54236">
    <property type="entry name" value="Ubiquitin-like"/>
    <property type="match status" value="1"/>
</dbReference>
<dbReference type="KEGG" id="cre:CHLRE_06g293900v5"/>
<evidence type="ECO:0000313" key="6">
    <source>
        <dbReference type="Proteomes" id="UP000006906"/>
    </source>
</evidence>
<dbReference type="SUPFAM" id="SSF102848">
    <property type="entry name" value="NSFL1 (p97 ATPase) cofactor p47, SEP domain"/>
    <property type="match status" value="1"/>
</dbReference>
<dbReference type="FunFam" id="3.10.20.90:FF:000454">
    <property type="entry name" value="UBX domain protein 11"/>
    <property type="match status" value="1"/>
</dbReference>
<evidence type="ECO:0008006" key="7">
    <source>
        <dbReference type="Google" id="ProtNLM"/>
    </source>
</evidence>
<organism evidence="5 6">
    <name type="scientific">Chlamydomonas reinhardtii</name>
    <name type="common">Chlamydomonas smithii</name>
    <dbReference type="NCBI Taxonomy" id="3055"/>
    <lineage>
        <taxon>Eukaryota</taxon>
        <taxon>Viridiplantae</taxon>
        <taxon>Chlorophyta</taxon>
        <taxon>core chlorophytes</taxon>
        <taxon>Chlorophyceae</taxon>
        <taxon>CS clade</taxon>
        <taxon>Chlamydomonadales</taxon>
        <taxon>Chlamydomonadaceae</taxon>
        <taxon>Chlamydomonas</taxon>
    </lineage>
</organism>
<feature type="compositionally biased region" description="Gly residues" evidence="2">
    <location>
        <begin position="49"/>
        <end position="68"/>
    </location>
</feature>
<dbReference type="GeneID" id="5727108"/>
<feature type="region of interest" description="Disordered" evidence="2">
    <location>
        <begin position="193"/>
        <end position="268"/>
    </location>
</feature>
<dbReference type="STRING" id="3055.A0A2K3DQG3"/>
<proteinExistence type="predicted"/>
<dbReference type="GO" id="GO:0043130">
    <property type="term" value="F:ubiquitin binding"/>
    <property type="evidence" value="ECO:0000318"/>
    <property type="project" value="GO_Central"/>
</dbReference>
<evidence type="ECO:0000256" key="1">
    <source>
        <dbReference type="SAM" id="Coils"/>
    </source>
</evidence>
<dbReference type="EMBL" id="CM008967">
    <property type="protein sequence ID" value="PNW82782.1"/>
    <property type="molecule type" value="Genomic_DNA"/>
</dbReference>
<keyword evidence="1" id="KW-0175">Coiled coil</keyword>
<dbReference type="Gene3D" id="3.10.20.90">
    <property type="entry name" value="Phosphatidylinositol 3-kinase Catalytic Subunit, Chain A, domain 1"/>
    <property type="match status" value="1"/>
</dbReference>
<dbReference type="RefSeq" id="XP_042924177.1">
    <property type="nucleotide sequence ID" value="XM_043063471.1"/>
</dbReference>
<dbReference type="PROSITE" id="PS50033">
    <property type="entry name" value="UBX"/>
    <property type="match status" value="1"/>
</dbReference>
<dbReference type="OrthoDB" id="25887at2759"/>
<feature type="compositionally biased region" description="Gly residues" evidence="2">
    <location>
        <begin position="193"/>
        <end position="207"/>
    </location>
</feature>
<dbReference type="PANTHER" id="PTHR23333">
    <property type="entry name" value="UBX DOMAIN CONTAINING PROTEIN"/>
    <property type="match status" value="1"/>
</dbReference>
<dbReference type="InterPro" id="IPR012989">
    <property type="entry name" value="SEP_domain"/>
</dbReference>
<protein>
    <recommendedName>
        <fullName evidence="7">UBX domain-containing protein</fullName>
    </recommendedName>
</protein>
<dbReference type="SMART" id="SM00166">
    <property type="entry name" value="UBX"/>
    <property type="match status" value="1"/>
</dbReference>
<feature type="compositionally biased region" description="Gly residues" evidence="2">
    <location>
        <begin position="237"/>
        <end position="265"/>
    </location>
</feature>
<dbReference type="GO" id="GO:0043161">
    <property type="term" value="P:proteasome-mediated ubiquitin-dependent protein catabolic process"/>
    <property type="evidence" value="ECO:0000318"/>
    <property type="project" value="GO_Central"/>
</dbReference>
<evidence type="ECO:0000259" key="4">
    <source>
        <dbReference type="PROSITE" id="PS51399"/>
    </source>
</evidence>
<dbReference type="InterPro" id="IPR029071">
    <property type="entry name" value="Ubiquitin-like_domsf"/>
</dbReference>
<feature type="compositionally biased region" description="Gly residues" evidence="2">
    <location>
        <begin position="482"/>
        <end position="501"/>
    </location>
</feature>
<dbReference type="PANTHER" id="PTHR23333:SF4">
    <property type="entry name" value="UBX DOMAIN-CONTAINING PROTEIN 11"/>
    <property type="match status" value="1"/>
</dbReference>
<reference evidence="5 6" key="1">
    <citation type="journal article" date="2007" name="Science">
        <title>The Chlamydomonas genome reveals the evolution of key animal and plant functions.</title>
        <authorList>
            <person name="Merchant S.S."/>
            <person name="Prochnik S.E."/>
            <person name="Vallon O."/>
            <person name="Harris E.H."/>
            <person name="Karpowicz S.J."/>
            <person name="Witman G.B."/>
            <person name="Terry A."/>
            <person name="Salamov A."/>
            <person name="Fritz-Laylin L.K."/>
            <person name="Marechal-Drouard L."/>
            <person name="Marshall W.F."/>
            <person name="Qu L.H."/>
            <person name="Nelson D.R."/>
            <person name="Sanderfoot A.A."/>
            <person name="Spalding M.H."/>
            <person name="Kapitonov V.V."/>
            <person name="Ren Q."/>
            <person name="Ferris P."/>
            <person name="Lindquist E."/>
            <person name="Shapiro H."/>
            <person name="Lucas S.M."/>
            <person name="Grimwood J."/>
            <person name="Schmutz J."/>
            <person name="Cardol P."/>
            <person name="Cerutti H."/>
            <person name="Chanfreau G."/>
            <person name="Chen C.L."/>
            <person name="Cognat V."/>
            <person name="Croft M.T."/>
            <person name="Dent R."/>
            <person name="Dutcher S."/>
            <person name="Fernandez E."/>
            <person name="Fukuzawa H."/>
            <person name="Gonzalez-Ballester D."/>
            <person name="Gonzalez-Halphen D."/>
            <person name="Hallmann A."/>
            <person name="Hanikenne M."/>
            <person name="Hippler M."/>
            <person name="Inwood W."/>
            <person name="Jabbari K."/>
            <person name="Kalanon M."/>
            <person name="Kuras R."/>
            <person name="Lefebvre P.A."/>
            <person name="Lemaire S.D."/>
            <person name="Lobanov A.V."/>
            <person name="Lohr M."/>
            <person name="Manuell A."/>
            <person name="Meier I."/>
            <person name="Mets L."/>
            <person name="Mittag M."/>
            <person name="Mittelmeier T."/>
            <person name="Moroney J.V."/>
            <person name="Moseley J."/>
            <person name="Napoli C."/>
            <person name="Nedelcu A.M."/>
            <person name="Niyogi K."/>
            <person name="Novoselov S.V."/>
            <person name="Paulsen I.T."/>
            <person name="Pazour G."/>
            <person name="Purton S."/>
            <person name="Ral J.P."/>
            <person name="Riano-Pachon D.M."/>
            <person name="Riekhof W."/>
            <person name="Rymarquis L."/>
            <person name="Schroda M."/>
            <person name="Stern D."/>
            <person name="Umen J."/>
            <person name="Willows R."/>
            <person name="Wilson N."/>
            <person name="Zimmer S.L."/>
            <person name="Allmer J."/>
            <person name="Balk J."/>
            <person name="Bisova K."/>
            <person name="Chen C.J."/>
            <person name="Elias M."/>
            <person name="Gendler K."/>
            <person name="Hauser C."/>
            <person name="Lamb M.R."/>
            <person name="Ledford H."/>
            <person name="Long J.C."/>
            <person name="Minagawa J."/>
            <person name="Page M.D."/>
            <person name="Pan J."/>
            <person name="Pootakham W."/>
            <person name="Roje S."/>
            <person name="Rose A."/>
            <person name="Stahlberg E."/>
            <person name="Terauchi A.M."/>
            <person name="Yang P."/>
            <person name="Ball S."/>
            <person name="Bowler C."/>
            <person name="Dieckmann C.L."/>
            <person name="Gladyshev V.N."/>
            <person name="Green P."/>
            <person name="Jorgensen R."/>
            <person name="Mayfield S."/>
            <person name="Mueller-Roeber B."/>
            <person name="Rajamani S."/>
            <person name="Sayre R.T."/>
            <person name="Brokstein P."/>
            <person name="Dubchak I."/>
            <person name="Goodstein D."/>
            <person name="Hornick L."/>
            <person name="Huang Y.W."/>
            <person name="Jhaveri J."/>
            <person name="Luo Y."/>
            <person name="Martinez D."/>
            <person name="Ngau W.C."/>
            <person name="Otillar B."/>
            <person name="Poliakov A."/>
            <person name="Porter A."/>
            <person name="Szajkowski L."/>
            <person name="Werner G."/>
            <person name="Zhou K."/>
            <person name="Grigoriev I.V."/>
            <person name="Rokhsar D.S."/>
            <person name="Grossman A.R."/>
        </authorList>
    </citation>
    <scope>NUCLEOTIDE SEQUENCE [LARGE SCALE GENOMIC DNA]</scope>
    <source>
        <strain evidence="6">CC-503</strain>
    </source>
</reference>
<dbReference type="AlphaFoldDB" id="A0A2K3DQG3"/>
<feature type="domain" description="SEP" evidence="4">
    <location>
        <begin position="409"/>
        <end position="473"/>
    </location>
</feature>